<evidence type="ECO:0000313" key="1">
    <source>
        <dbReference type="EMBL" id="HGN36333.1"/>
    </source>
</evidence>
<evidence type="ECO:0008006" key="3">
    <source>
        <dbReference type="Google" id="ProtNLM"/>
    </source>
</evidence>
<protein>
    <recommendedName>
        <fullName evidence="3">Thioredoxin</fullName>
    </recommendedName>
</protein>
<proteinExistence type="predicted"/>
<dbReference type="EMBL" id="DTAI01000064">
    <property type="protein sequence ID" value="HGN36333.1"/>
    <property type="molecule type" value="Genomic_DNA"/>
</dbReference>
<comment type="caution">
    <text evidence="1">The sequence shown here is derived from an EMBL/GenBank/DDBJ whole genome shotgun (WGS) entry which is preliminary data.</text>
</comment>
<name>A0A7J3I6S0_9CREN</name>
<dbReference type="EMBL" id="DTBZ01000071">
    <property type="protein sequence ID" value="HGQ17967.1"/>
    <property type="molecule type" value="Genomic_DNA"/>
</dbReference>
<gene>
    <name evidence="1" type="ORF">ENT87_02105</name>
    <name evidence="2" type="ORF">ENU30_03145</name>
</gene>
<organism evidence="1">
    <name type="scientific">Ignisphaera aggregans</name>
    <dbReference type="NCBI Taxonomy" id="334771"/>
    <lineage>
        <taxon>Archaea</taxon>
        <taxon>Thermoproteota</taxon>
        <taxon>Thermoprotei</taxon>
        <taxon>Desulfurococcales</taxon>
        <taxon>Desulfurococcaceae</taxon>
        <taxon>Ignisphaera</taxon>
    </lineage>
</organism>
<dbReference type="Gene3D" id="3.40.30.10">
    <property type="entry name" value="Glutaredoxin"/>
    <property type="match status" value="1"/>
</dbReference>
<dbReference type="InterPro" id="IPR036249">
    <property type="entry name" value="Thioredoxin-like_sf"/>
</dbReference>
<dbReference type="SUPFAM" id="SSF52833">
    <property type="entry name" value="Thioredoxin-like"/>
    <property type="match status" value="1"/>
</dbReference>
<evidence type="ECO:0000313" key="2">
    <source>
        <dbReference type="EMBL" id="HGQ17967.1"/>
    </source>
</evidence>
<accession>A0A7J3I6S0</accession>
<reference evidence="1" key="1">
    <citation type="journal article" date="2020" name="mSystems">
        <title>Genome- and Community-Level Interaction Insights into Carbon Utilization and Element Cycling Functions of Hydrothermarchaeota in Hydrothermal Sediment.</title>
        <authorList>
            <person name="Zhou Z."/>
            <person name="Liu Y."/>
            <person name="Xu W."/>
            <person name="Pan J."/>
            <person name="Luo Z.H."/>
            <person name="Li M."/>
        </authorList>
    </citation>
    <scope>NUCLEOTIDE SEQUENCE [LARGE SCALE GENOMIC DNA]</scope>
    <source>
        <strain evidence="1">SpSt-618</strain>
        <strain evidence="2">SpSt-657</strain>
    </source>
</reference>
<sequence length="189" mass="22259">MDLPREDGIYIHDTVWRGISVDGPFVPEEDGIYVLYFRNSKCPGCKAFDETWSRFVEGVRDLYRFVVVQCTEFFTNCSSGDAVDTFLFYLVFETPQIVVIVVKDGMIIYLEREIGSLTYNRLREFVINIEERMNDYLKRDEEVDSNEEGLYIDFSERNWKEIVRRIKALLDGRELREVCDEDGCRLVIV</sequence>
<dbReference type="AlphaFoldDB" id="A0A7J3I6S0"/>